<dbReference type="InterPro" id="IPR001360">
    <property type="entry name" value="Glyco_hydro_1"/>
</dbReference>
<accession>A0A7J7HRC5</accession>
<dbReference type="PANTHER" id="PTHR10353:SF137">
    <property type="entry name" value="MYROSINASE 3-RELATED"/>
    <property type="match status" value="1"/>
</dbReference>
<dbReference type="InterPro" id="IPR017853">
    <property type="entry name" value="GH"/>
</dbReference>
<dbReference type="PROSITE" id="PS00572">
    <property type="entry name" value="GLYCOSYL_HYDROL_F1_1"/>
    <property type="match status" value="1"/>
</dbReference>
<evidence type="ECO:0000256" key="1">
    <source>
        <dbReference type="ARBA" id="ARBA00010838"/>
    </source>
</evidence>
<gene>
    <name evidence="6" type="ORF">HYC85_007462</name>
</gene>
<evidence type="ECO:0000256" key="5">
    <source>
        <dbReference type="RuleBase" id="RU003690"/>
    </source>
</evidence>
<organism evidence="6 7">
    <name type="scientific">Camellia sinensis</name>
    <name type="common">Tea plant</name>
    <name type="synonym">Thea sinensis</name>
    <dbReference type="NCBI Taxonomy" id="4442"/>
    <lineage>
        <taxon>Eukaryota</taxon>
        <taxon>Viridiplantae</taxon>
        <taxon>Streptophyta</taxon>
        <taxon>Embryophyta</taxon>
        <taxon>Tracheophyta</taxon>
        <taxon>Spermatophyta</taxon>
        <taxon>Magnoliopsida</taxon>
        <taxon>eudicotyledons</taxon>
        <taxon>Gunneridae</taxon>
        <taxon>Pentapetalae</taxon>
        <taxon>asterids</taxon>
        <taxon>Ericales</taxon>
        <taxon>Theaceae</taxon>
        <taxon>Camellia</taxon>
    </lineage>
</organism>
<keyword evidence="3" id="KW-0326">Glycosidase</keyword>
<keyword evidence="2" id="KW-0378">Hydrolase</keyword>
<reference evidence="6 7" key="2">
    <citation type="submission" date="2020-07" db="EMBL/GenBank/DDBJ databases">
        <title>Genome assembly of wild tea tree DASZ reveals pedigree and selection history of tea varieties.</title>
        <authorList>
            <person name="Zhang W."/>
        </authorList>
    </citation>
    <scope>NUCLEOTIDE SEQUENCE [LARGE SCALE GENOMIC DNA]</scope>
    <source>
        <strain evidence="7">cv. G240</strain>
        <tissue evidence="6">Leaf</tissue>
    </source>
</reference>
<evidence type="ECO:0008006" key="8">
    <source>
        <dbReference type="Google" id="ProtNLM"/>
    </source>
</evidence>
<reference evidence="7" key="1">
    <citation type="journal article" date="2020" name="Nat. Commun.">
        <title>Genome assembly of wild tea tree DASZ reveals pedigree and selection history of tea varieties.</title>
        <authorList>
            <person name="Zhang W."/>
            <person name="Zhang Y."/>
            <person name="Qiu H."/>
            <person name="Guo Y."/>
            <person name="Wan H."/>
            <person name="Zhang X."/>
            <person name="Scossa F."/>
            <person name="Alseekh S."/>
            <person name="Zhang Q."/>
            <person name="Wang P."/>
            <person name="Xu L."/>
            <person name="Schmidt M.H."/>
            <person name="Jia X."/>
            <person name="Li D."/>
            <person name="Zhu A."/>
            <person name="Guo F."/>
            <person name="Chen W."/>
            <person name="Ni D."/>
            <person name="Usadel B."/>
            <person name="Fernie A.R."/>
            <person name="Wen W."/>
        </authorList>
    </citation>
    <scope>NUCLEOTIDE SEQUENCE [LARGE SCALE GENOMIC DNA]</scope>
    <source>
        <strain evidence="7">cv. G240</strain>
    </source>
</reference>
<proteinExistence type="inferred from homology"/>
<sequence>MEHKRYTDYSEVCIRPLPFVSIELTSSPWLHVYPSGIRDLLLYIKEKYNDPIIYITENGIGGVKVGGYFIWSLLDNFEWSDGYSVRFGINYVDYKNGLKRYPKHSAVWFTDFLRKHNQNSQPTISDH</sequence>
<dbReference type="AlphaFoldDB" id="A0A7J7HRC5"/>
<evidence type="ECO:0000313" key="6">
    <source>
        <dbReference type="EMBL" id="KAF5954606.1"/>
    </source>
</evidence>
<dbReference type="SUPFAM" id="SSF51445">
    <property type="entry name" value="(Trans)glycosidases"/>
    <property type="match status" value="1"/>
</dbReference>
<comment type="similarity">
    <text evidence="1 5">Belongs to the glycosyl hydrolase 1 family.</text>
</comment>
<dbReference type="InterPro" id="IPR018120">
    <property type="entry name" value="Glyco_hydro_1_AS"/>
</dbReference>
<dbReference type="EMBL" id="JACBKZ010000003">
    <property type="protein sequence ID" value="KAF5954606.1"/>
    <property type="molecule type" value="Genomic_DNA"/>
</dbReference>
<protein>
    <recommendedName>
        <fullName evidence="8">Beta-glucosidase</fullName>
    </recommendedName>
</protein>
<dbReference type="GO" id="GO:0008422">
    <property type="term" value="F:beta-glucosidase activity"/>
    <property type="evidence" value="ECO:0007669"/>
    <property type="project" value="TreeGrafter"/>
</dbReference>
<comment type="caution">
    <text evidence="6">The sequence shown here is derived from an EMBL/GenBank/DDBJ whole genome shotgun (WGS) entry which is preliminary data.</text>
</comment>
<dbReference type="Proteomes" id="UP000593564">
    <property type="component" value="Unassembled WGS sequence"/>
</dbReference>
<dbReference type="PRINTS" id="PR00131">
    <property type="entry name" value="GLHYDRLASE1"/>
</dbReference>
<feature type="active site" description="Nucleophile" evidence="4">
    <location>
        <position position="57"/>
    </location>
</feature>
<evidence type="ECO:0000256" key="4">
    <source>
        <dbReference type="PROSITE-ProRule" id="PRU10055"/>
    </source>
</evidence>
<evidence type="ECO:0000256" key="3">
    <source>
        <dbReference type="ARBA" id="ARBA00023295"/>
    </source>
</evidence>
<keyword evidence="7" id="KW-1185">Reference proteome</keyword>
<dbReference type="GO" id="GO:0005975">
    <property type="term" value="P:carbohydrate metabolic process"/>
    <property type="evidence" value="ECO:0007669"/>
    <property type="project" value="InterPro"/>
</dbReference>
<evidence type="ECO:0000256" key="2">
    <source>
        <dbReference type="ARBA" id="ARBA00022801"/>
    </source>
</evidence>
<dbReference type="PANTHER" id="PTHR10353">
    <property type="entry name" value="GLYCOSYL HYDROLASE"/>
    <property type="match status" value="1"/>
</dbReference>
<evidence type="ECO:0000313" key="7">
    <source>
        <dbReference type="Proteomes" id="UP000593564"/>
    </source>
</evidence>
<dbReference type="Gene3D" id="3.20.20.80">
    <property type="entry name" value="Glycosidases"/>
    <property type="match status" value="2"/>
</dbReference>
<dbReference type="Pfam" id="PF00232">
    <property type="entry name" value="Glyco_hydro_1"/>
    <property type="match status" value="1"/>
</dbReference>
<name>A0A7J7HRC5_CAMSI</name>